<sequence length="101" mass="10393">EVDWRSDEEFKRFMGNPSIEAAMAPSSWRRSAPTGSSASSIASPTPTRSPASSAASPGTSLPRTPRSASLPFPPHACSRICACGGDVVWCAVVLVGGRCGG</sequence>
<keyword evidence="3" id="KW-1185">Reference proteome</keyword>
<dbReference type="PaxDb" id="39947-A0A0P0VX60"/>
<dbReference type="InParanoid" id="A0A0P0VX60"/>
<feature type="non-terminal residue" evidence="2">
    <location>
        <position position="1"/>
    </location>
</feature>
<evidence type="ECO:0000313" key="2">
    <source>
        <dbReference type="EMBL" id="BAS83747.1"/>
    </source>
</evidence>
<protein>
    <submittedName>
        <fullName evidence="2">Os03g0298900 protein</fullName>
    </submittedName>
</protein>
<organism evidence="2 3">
    <name type="scientific">Oryza sativa subsp. japonica</name>
    <name type="common">Rice</name>
    <dbReference type="NCBI Taxonomy" id="39947"/>
    <lineage>
        <taxon>Eukaryota</taxon>
        <taxon>Viridiplantae</taxon>
        <taxon>Streptophyta</taxon>
        <taxon>Embryophyta</taxon>
        <taxon>Tracheophyta</taxon>
        <taxon>Spermatophyta</taxon>
        <taxon>Magnoliopsida</taxon>
        <taxon>Liliopsida</taxon>
        <taxon>Poales</taxon>
        <taxon>Poaceae</taxon>
        <taxon>BOP clade</taxon>
        <taxon>Oryzoideae</taxon>
        <taxon>Oryzeae</taxon>
        <taxon>Oryzinae</taxon>
        <taxon>Oryza</taxon>
        <taxon>Oryza sativa</taxon>
    </lineage>
</organism>
<reference evidence="3" key="1">
    <citation type="journal article" date="2005" name="Nature">
        <title>The map-based sequence of the rice genome.</title>
        <authorList>
            <consortium name="International rice genome sequencing project (IRGSP)"/>
            <person name="Matsumoto T."/>
            <person name="Wu J."/>
            <person name="Kanamori H."/>
            <person name="Katayose Y."/>
            <person name="Fujisawa M."/>
            <person name="Namiki N."/>
            <person name="Mizuno H."/>
            <person name="Yamamoto K."/>
            <person name="Antonio B.A."/>
            <person name="Baba T."/>
            <person name="Sakata K."/>
            <person name="Nagamura Y."/>
            <person name="Aoki H."/>
            <person name="Arikawa K."/>
            <person name="Arita K."/>
            <person name="Bito T."/>
            <person name="Chiden Y."/>
            <person name="Fujitsuka N."/>
            <person name="Fukunaka R."/>
            <person name="Hamada M."/>
            <person name="Harada C."/>
            <person name="Hayashi A."/>
            <person name="Hijishita S."/>
            <person name="Honda M."/>
            <person name="Hosokawa S."/>
            <person name="Ichikawa Y."/>
            <person name="Idonuma A."/>
            <person name="Iijima M."/>
            <person name="Ikeda M."/>
            <person name="Ikeno M."/>
            <person name="Ito K."/>
            <person name="Ito S."/>
            <person name="Ito T."/>
            <person name="Ito Y."/>
            <person name="Ito Y."/>
            <person name="Iwabuchi A."/>
            <person name="Kamiya K."/>
            <person name="Karasawa W."/>
            <person name="Kurita K."/>
            <person name="Katagiri S."/>
            <person name="Kikuta A."/>
            <person name="Kobayashi H."/>
            <person name="Kobayashi N."/>
            <person name="Machita K."/>
            <person name="Maehara T."/>
            <person name="Masukawa M."/>
            <person name="Mizubayashi T."/>
            <person name="Mukai Y."/>
            <person name="Nagasaki H."/>
            <person name="Nagata Y."/>
            <person name="Naito S."/>
            <person name="Nakashima M."/>
            <person name="Nakama Y."/>
            <person name="Nakamichi Y."/>
            <person name="Nakamura M."/>
            <person name="Meguro A."/>
            <person name="Negishi M."/>
            <person name="Ohta I."/>
            <person name="Ohta T."/>
            <person name="Okamoto M."/>
            <person name="Ono N."/>
            <person name="Saji S."/>
            <person name="Sakaguchi M."/>
            <person name="Sakai K."/>
            <person name="Shibata M."/>
            <person name="Shimokawa T."/>
            <person name="Song J."/>
            <person name="Takazaki Y."/>
            <person name="Terasawa K."/>
            <person name="Tsugane M."/>
            <person name="Tsuji K."/>
            <person name="Ueda S."/>
            <person name="Waki K."/>
            <person name="Yamagata H."/>
            <person name="Yamamoto M."/>
            <person name="Yamamoto S."/>
            <person name="Yamane H."/>
            <person name="Yoshiki S."/>
            <person name="Yoshihara R."/>
            <person name="Yukawa K."/>
            <person name="Zhong H."/>
            <person name="Yano M."/>
            <person name="Yuan Q."/>
            <person name="Ouyang S."/>
            <person name="Liu J."/>
            <person name="Jones K.M."/>
            <person name="Gansberger K."/>
            <person name="Moffat K."/>
            <person name="Hill J."/>
            <person name="Bera J."/>
            <person name="Fadrosh D."/>
            <person name="Jin S."/>
            <person name="Johri S."/>
            <person name="Kim M."/>
            <person name="Overton L."/>
            <person name="Reardon M."/>
            <person name="Tsitrin T."/>
            <person name="Vuong H."/>
            <person name="Weaver B."/>
            <person name="Ciecko A."/>
            <person name="Tallon L."/>
            <person name="Jackson J."/>
            <person name="Pai G."/>
            <person name="Aken S.V."/>
            <person name="Utterback T."/>
            <person name="Reidmuller S."/>
            <person name="Feldblyum T."/>
            <person name="Hsiao J."/>
            <person name="Zismann V."/>
            <person name="Iobst S."/>
            <person name="de Vazeille A.R."/>
            <person name="Buell C.R."/>
            <person name="Ying K."/>
            <person name="Li Y."/>
            <person name="Lu T."/>
            <person name="Huang Y."/>
            <person name="Zhao Q."/>
            <person name="Feng Q."/>
            <person name="Zhang L."/>
            <person name="Zhu J."/>
            <person name="Weng Q."/>
            <person name="Mu J."/>
            <person name="Lu Y."/>
            <person name="Fan D."/>
            <person name="Liu Y."/>
            <person name="Guan J."/>
            <person name="Zhang Y."/>
            <person name="Yu S."/>
            <person name="Liu X."/>
            <person name="Zhang Y."/>
            <person name="Hong G."/>
            <person name="Han B."/>
            <person name="Choisne N."/>
            <person name="Demange N."/>
            <person name="Orjeda G."/>
            <person name="Samain S."/>
            <person name="Cattolico L."/>
            <person name="Pelletier E."/>
            <person name="Couloux A."/>
            <person name="Segurens B."/>
            <person name="Wincker P."/>
            <person name="D'Hont A."/>
            <person name="Scarpelli C."/>
            <person name="Weissenbach J."/>
            <person name="Salanoubat M."/>
            <person name="Quetier F."/>
            <person name="Yu Y."/>
            <person name="Kim H.R."/>
            <person name="Rambo T."/>
            <person name="Currie J."/>
            <person name="Collura K."/>
            <person name="Luo M."/>
            <person name="Yang T."/>
            <person name="Ammiraju J.S.S."/>
            <person name="Engler F."/>
            <person name="Soderlund C."/>
            <person name="Wing R.A."/>
            <person name="Palmer L.E."/>
            <person name="de la Bastide M."/>
            <person name="Spiegel L."/>
            <person name="Nascimento L."/>
            <person name="Zutavern T."/>
            <person name="O'Shaughnessy A."/>
            <person name="Dike S."/>
            <person name="Dedhia N."/>
            <person name="Preston R."/>
            <person name="Balija V."/>
            <person name="McCombie W.R."/>
            <person name="Chow T."/>
            <person name="Chen H."/>
            <person name="Chung M."/>
            <person name="Chen C."/>
            <person name="Shaw J."/>
            <person name="Wu H."/>
            <person name="Hsiao K."/>
            <person name="Chao Y."/>
            <person name="Chu M."/>
            <person name="Cheng C."/>
            <person name="Hour A."/>
            <person name="Lee P."/>
            <person name="Lin S."/>
            <person name="Lin Y."/>
            <person name="Liou J."/>
            <person name="Liu S."/>
            <person name="Hsing Y."/>
            <person name="Raghuvanshi S."/>
            <person name="Mohanty A."/>
            <person name="Bharti A.K."/>
            <person name="Gaur A."/>
            <person name="Gupta V."/>
            <person name="Kumar D."/>
            <person name="Ravi V."/>
            <person name="Vij S."/>
            <person name="Kapur A."/>
            <person name="Khurana P."/>
            <person name="Khurana P."/>
            <person name="Khurana J.P."/>
            <person name="Tyagi A.K."/>
            <person name="Gaikwad K."/>
            <person name="Singh A."/>
            <person name="Dalal V."/>
            <person name="Srivastava S."/>
            <person name="Dixit A."/>
            <person name="Pal A.K."/>
            <person name="Ghazi I.A."/>
            <person name="Yadav M."/>
            <person name="Pandit A."/>
            <person name="Bhargava A."/>
            <person name="Sureshbabu K."/>
            <person name="Batra K."/>
            <person name="Sharma T.R."/>
            <person name="Mohapatra T."/>
            <person name="Singh N.K."/>
            <person name="Messing J."/>
            <person name="Nelson A.B."/>
            <person name="Fuks G."/>
            <person name="Kavchok S."/>
            <person name="Keizer G."/>
            <person name="Linton E."/>
            <person name="Llaca V."/>
            <person name="Song R."/>
            <person name="Tanyolac B."/>
            <person name="Young S."/>
            <person name="Ho-Il K."/>
            <person name="Hahn J.H."/>
            <person name="Sangsakoo G."/>
            <person name="Vanavichit A."/>
            <person name="de Mattos Luiz.A.T."/>
            <person name="Zimmer P.D."/>
            <person name="Malone G."/>
            <person name="Dellagostin O."/>
            <person name="de Oliveira A.C."/>
            <person name="Bevan M."/>
            <person name="Bancroft I."/>
            <person name="Minx P."/>
            <person name="Cordum H."/>
            <person name="Wilson R."/>
            <person name="Cheng Z."/>
            <person name="Jin W."/>
            <person name="Jiang J."/>
            <person name="Leong S.A."/>
            <person name="Iwama H."/>
            <person name="Gojobori T."/>
            <person name="Itoh T."/>
            <person name="Niimura Y."/>
            <person name="Fujii Y."/>
            <person name="Habara T."/>
            <person name="Sakai H."/>
            <person name="Sato Y."/>
            <person name="Wilson G."/>
            <person name="Kumar K."/>
            <person name="McCouch S."/>
            <person name="Juretic N."/>
            <person name="Hoen D."/>
            <person name="Wright S."/>
            <person name="Bruskiewich R."/>
            <person name="Bureau T."/>
            <person name="Miyao A."/>
            <person name="Hirochika H."/>
            <person name="Nishikawa T."/>
            <person name="Kadowaki K."/>
            <person name="Sugiura M."/>
            <person name="Burr B."/>
            <person name="Sasaki T."/>
        </authorList>
    </citation>
    <scope>NUCLEOTIDE SEQUENCE [LARGE SCALE GENOMIC DNA]</scope>
    <source>
        <strain evidence="3">cv. Nipponbare</strain>
    </source>
</reference>
<evidence type="ECO:0000256" key="1">
    <source>
        <dbReference type="SAM" id="MobiDB-lite"/>
    </source>
</evidence>
<dbReference type="AlphaFoldDB" id="A0A0P0VX60"/>
<proteinExistence type="predicted"/>
<dbReference type="Gramene" id="Os03t0298900-01">
    <property type="protein sequence ID" value="Os03t0298900-01"/>
    <property type="gene ID" value="Os03g0298900"/>
</dbReference>
<dbReference type="EMBL" id="AP014959">
    <property type="protein sequence ID" value="BAS83747.1"/>
    <property type="molecule type" value="Genomic_DNA"/>
</dbReference>
<feature type="compositionally biased region" description="Low complexity" evidence="1">
    <location>
        <begin position="30"/>
        <end position="60"/>
    </location>
</feature>
<name>A0A0P0VX60_ORYSJ</name>
<accession>A0A0P0VX60</accession>
<reference evidence="2 3" key="3">
    <citation type="journal article" date="2013" name="Rice">
        <title>Improvement of the Oryza sativa Nipponbare reference genome using next generation sequence and optical map data.</title>
        <authorList>
            <person name="Kawahara Y."/>
            <person name="de la Bastide M."/>
            <person name="Hamilton J.P."/>
            <person name="Kanamori H."/>
            <person name="McCombie W.R."/>
            <person name="Ouyang S."/>
            <person name="Schwartz D.C."/>
            <person name="Tanaka T."/>
            <person name="Wu J."/>
            <person name="Zhou S."/>
            <person name="Childs K.L."/>
            <person name="Davidson R.M."/>
            <person name="Lin H."/>
            <person name="Quesada-Ocampo L."/>
            <person name="Vaillancourt B."/>
            <person name="Sakai H."/>
            <person name="Lee S.S."/>
            <person name="Kim J."/>
            <person name="Numa H."/>
            <person name="Itoh T."/>
            <person name="Buell C.R."/>
            <person name="Matsumoto T."/>
        </authorList>
    </citation>
    <scope>NUCLEOTIDE SEQUENCE [LARGE SCALE GENOMIC DNA]</scope>
    <source>
        <strain evidence="3">cv. Nipponbare</strain>
    </source>
</reference>
<reference evidence="2 3" key="2">
    <citation type="journal article" date="2013" name="Plant Cell Physiol.">
        <title>Rice Annotation Project Database (RAP-DB): an integrative and interactive database for rice genomics.</title>
        <authorList>
            <person name="Sakai H."/>
            <person name="Lee S.S."/>
            <person name="Tanaka T."/>
            <person name="Numa H."/>
            <person name="Kim J."/>
            <person name="Kawahara Y."/>
            <person name="Wakimoto H."/>
            <person name="Yang C.C."/>
            <person name="Iwamoto M."/>
            <person name="Abe T."/>
            <person name="Yamada Y."/>
            <person name="Muto A."/>
            <person name="Inokuchi H."/>
            <person name="Ikemura T."/>
            <person name="Matsumoto T."/>
            <person name="Sasaki T."/>
            <person name="Itoh T."/>
        </authorList>
    </citation>
    <scope>NUCLEOTIDE SEQUENCE [LARGE SCALE GENOMIC DNA]</scope>
    <source>
        <strain evidence="3">cv. Nipponbare</strain>
    </source>
</reference>
<evidence type="ECO:0000313" key="3">
    <source>
        <dbReference type="Proteomes" id="UP000059680"/>
    </source>
</evidence>
<gene>
    <name evidence="2" type="ordered locus">Os03g0298900</name>
    <name evidence="2" type="ORF">OSNPB_030298900</name>
</gene>
<dbReference type="Proteomes" id="UP000059680">
    <property type="component" value="Chromosome 3"/>
</dbReference>
<feature type="region of interest" description="Disordered" evidence="1">
    <location>
        <begin position="21"/>
        <end position="70"/>
    </location>
</feature>